<comment type="caution">
    <text evidence="1">The sequence shown here is derived from an EMBL/GenBank/DDBJ whole genome shotgun (WGS) entry which is preliminary data.</text>
</comment>
<proteinExistence type="predicted"/>
<keyword evidence="2" id="KW-1185">Reference proteome</keyword>
<evidence type="ECO:0000313" key="2">
    <source>
        <dbReference type="Proteomes" id="UP000286806"/>
    </source>
</evidence>
<dbReference type="EMBL" id="BGOW01000009">
    <property type="protein sequence ID" value="GBL45308.1"/>
    <property type="molecule type" value="Genomic_DNA"/>
</dbReference>
<name>A0A401JC99_9PROT</name>
<organism evidence="1 2">
    <name type="scientific">Sulfuriferula multivorans</name>
    <dbReference type="NCBI Taxonomy" id="1559896"/>
    <lineage>
        <taxon>Bacteria</taxon>
        <taxon>Pseudomonadati</taxon>
        <taxon>Pseudomonadota</taxon>
        <taxon>Betaproteobacteria</taxon>
        <taxon>Nitrosomonadales</taxon>
        <taxon>Sulfuricellaceae</taxon>
        <taxon>Sulfuriferula</taxon>
    </lineage>
</organism>
<dbReference type="Proteomes" id="UP000286806">
    <property type="component" value="Unassembled WGS sequence"/>
</dbReference>
<sequence length="37" mass="3685">MHVMDGGGRFALSIAAAVGAARLQRVGGGWSGTLGTR</sequence>
<protein>
    <submittedName>
        <fullName evidence="1">Uncharacterized protein</fullName>
    </submittedName>
</protein>
<gene>
    <name evidence="1" type="ORF">SFMTTN_1115</name>
</gene>
<dbReference type="AlphaFoldDB" id="A0A401JC99"/>
<accession>A0A401JC99</accession>
<evidence type="ECO:0000313" key="1">
    <source>
        <dbReference type="EMBL" id="GBL45308.1"/>
    </source>
</evidence>
<reference evidence="1 2" key="1">
    <citation type="journal article" date="2019" name="Front. Microbiol.">
        <title>Genomes of Neutrophilic Sulfur-Oxidizing Chemolithoautotrophs Representing 9 Proteobacterial Species From 8 Genera.</title>
        <authorList>
            <person name="Watanabe T."/>
            <person name="Kojima H."/>
            <person name="Umezawa K."/>
            <person name="Hori C."/>
            <person name="Takasuka T.E."/>
            <person name="Kato Y."/>
            <person name="Fukui M."/>
        </authorList>
    </citation>
    <scope>NUCLEOTIDE SEQUENCE [LARGE SCALE GENOMIC DNA]</scope>
    <source>
        <strain evidence="1 2">TTN</strain>
    </source>
</reference>